<sequence length="391" mass="43758">MVIDSAEEMLYQSCLKILLGSSDTTTNHQDVVLQVFFDKHIQKLIDVIASSCAPKGIARSTSGSAGVRTMVEQHSAMPETLLKICELLSFCALHLTNRMRIFFATNAMEKVLTLTHRREKVLVVVAVQFIRTVIGRKDDFLVDRVIMLNLLKPVIKAFDENGDRDNMLQSVPSVVLELLEYIRKENLEPLIEYVAESFWGQLVKFERLKSIQAFKLKYHLMSIKYDVPEKACNSFARYFATYMQQQLLPTRGSMLIVESAETKRSTGVVGMRKKADERGADKEQEGYFNKDSDRVDSSTPTLHSQEQSIPARKPVNADEAQVVGNNPDGGRHSSHKKLKSVASASPSRSTKSSEGSGEGDGSQGSWKDWKLSMNSFLCSTIEGKLILVLLN</sequence>
<protein>
    <recommendedName>
        <fullName evidence="2">Serine/threonine-protein phosphatase 4 regulatory subunit 3-like central domain-containing protein</fullName>
    </recommendedName>
</protein>
<dbReference type="EMBL" id="CAJGYO010000016">
    <property type="protein sequence ID" value="CAD6272779.1"/>
    <property type="molecule type" value="Genomic_DNA"/>
</dbReference>
<gene>
    <name evidence="3" type="ORF">NCGR_LOCUS56050</name>
</gene>
<organism evidence="3 4">
    <name type="scientific">Miscanthus lutarioriparius</name>
    <dbReference type="NCBI Taxonomy" id="422564"/>
    <lineage>
        <taxon>Eukaryota</taxon>
        <taxon>Viridiplantae</taxon>
        <taxon>Streptophyta</taxon>
        <taxon>Embryophyta</taxon>
        <taxon>Tracheophyta</taxon>
        <taxon>Spermatophyta</taxon>
        <taxon>Magnoliopsida</taxon>
        <taxon>Liliopsida</taxon>
        <taxon>Poales</taxon>
        <taxon>Poaceae</taxon>
        <taxon>PACMAD clade</taxon>
        <taxon>Panicoideae</taxon>
        <taxon>Andropogonodae</taxon>
        <taxon>Andropogoneae</taxon>
        <taxon>Saccharinae</taxon>
        <taxon>Miscanthus</taxon>
    </lineage>
</organism>
<evidence type="ECO:0000259" key="2">
    <source>
        <dbReference type="Pfam" id="PF04802"/>
    </source>
</evidence>
<dbReference type="PANTHER" id="PTHR23318">
    <property type="entry name" value="ATP SYNTHASE GAMMA-RELATED"/>
    <property type="match status" value="1"/>
</dbReference>
<feature type="domain" description="Serine/threonine-protein phosphatase 4 regulatory subunit 3-like central" evidence="2">
    <location>
        <begin position="24"/>
        <end position="219"/>
    </location>
</feature>
<dbReference type="GO" id="GO:0030289">
    <property type="term" value="C:protein phosphatase 4 complex"/>
    <property type="evidence" value="ECO:0007669"/>
    <property type="project" value="TreeGrafter"/>
</dbReference>
<reference evidence="3" key="1">
    <citation type="submission" date="2020-10" db="EMBL/GenBank/DDBJ databases">
        <authorList>
            <person name="Han B."/>
            <person name="Lu T."/>
            <person name="Zhao Q."/>
            <person name="Huang X."/>
            <person name="Zhao Y."/>
        </authorList>
    </citation>
    <scope>NUCLEOTIDE SEQUENCE</scope>
</reference>
<proteinExistence type="predicted"/>
<accession>A0A811RSI0</accession>
<feature type="region of interest" description="Disordered" evidence="1">
    <location>
        <begin position="266"/>
        <end position="366"/>
    </location>
</feature>
<dbReference type="GO" id="GO:0072542">
    <property type="term" value="F:protein phosphatase activator activity"/>
    <property type="evidence" value="ECO:0007669"/>
    <property type="project" value="TreeGrafter"/>
</dbReference>
<evidence type="ECO:0000256" key="1">
    <source>
        <dbReference type="SAM" id="MobiDB-lite"/>
    </source>
</evidence>
<dbReference type="Proteomes" id="UP000604825">
    <property type="component" value="Unassembled WGS sequence"/>
</dbReference>
<keyword evidence="4" id="KW-1185">Reference proteome</keyword>
<feature type="compositionally biased region" description="Basic and acidic residues" evidence="1">
    <location>
        <begin position="273"/>
        <end position="296"/>
    </location>
</feature>
<dbReference type="InterPro" id="IPR051137">
    <property type="entry name" value="PP4R3-like"/>
</dbReference>
<dbReference type="GO" id="GO:0005654">
    <property type="term" value="C:nucleoplasm"/>
    <property type="evidence" value="ECO:0007669"/>
    <property type="project" value="TreeGrafter"/>
</dbReference>
<comment type="caution">
    <text evidence="3">The sequence shown here is derived from an EMBL/GenBank/DDBJ whole genome shotgun (WGS) entry which is preliminary data.</text>
</comment>
<evidence type="ECO:0000313" key="3">
    <source>
        <dbReference type="EMBL" id="CAD6272779.1"/>
    </source>
</evidence>
<dbReference type="PANTHER" id="PTHR23318:SF20">
    <property type="entry name" value="SERINE_THREONINE-PROTEIN PHOSPHATASE 4 REGULATORY SUBUNIT 3-LIKE CENTRAL DOMAIN-CONTAINING PROTEIN"/>
    <property type="match status" value="1"/>
</dbReference>
<dbReference type="OrthoDB" id="27483at2759"/>
<feature type="compositionally biased region" description="Polar residues" evidence="1">
    <location>
        <begin position="297"/>
        <end position="308"/>
    </location>
</feature>
<dbReference type="AlphaFoldDB" id="A0A811RSI0"/>
<name>A0A811RSI0_9POAL</name>
<dbReference type="InterPro" id="IPR006887">
    <property type="entry name" value="P4R3-like_central_dom"/>
</dbReference>
<dbReference type="Pfam" id="PF04802">
    <property type="entry name" value="PP4R3"/>
    <property type="match status" value="1"/>
</dbReference>
<evidence type="ECO:0000313" key="4">
    <source>
        <dbReference type="Proteomes" id="UP000604825"/>
    </source>
</evidence>
<feature type="compositionally biased region" description="Low complexity" evidence="1">
    <location>
        <begin position="340"/>
        <end position="355"/>
    </location>
</feature>